<sequence>MFNPHTASAPLLLSMLAISACLCPPQTDGIDGDKLYAMAESALHHCRNESRIDIIQALMILSLRQTGVGDKRSAFTYAGRAATMALNLGLHLAPTTPSEAGECELRSRVFWNVYVLDKILAEELGRPLFLRYRRSSTPLPSETESDEFEPWPPQSPSSAPVPAPVRHITPRRGHIMSFFVWTCRMGMIIEDILDLEVIGPPVYDSWDRRFIARIEAEQDTWRRAERIAEDLVAWREAMPAKLEVNLDPNVSPLPHHVVGLSWYHTARILLYSRFLRRRSGHGRGPPSLVDKAHRVCSESAEACIDMLAHLDRHKLLSQCSSDCIHMMSVITLWEAFDASSSDPAIAHRAKLNFAQCCIWLRDFSSSWPAASAHKLFFEGLIQGGLKLSSGDMFREDHTPESEPRSGEPGVTITEGLRSMGRNLADGDEDDTPRQQTSGHELGQPISQGSQLAIGQQGQQQQPNLFNLSQFYWNHLTTTEPAPGEGAGGWELDPGLAPQNMFGSPAEPMPPPQRTDSTPPVQFAGPSNYFDGGGQWGNPPAQGEGSDQAAIYAALMSYMVEAAKGR</sequence>
<feature type="region of interest" description="Disordered" evidence="7">
    <location>
        <begin position="390"/>
        <end position="459"/>
    </location>
</feature>
<feature type="region of interest" description="Disordered" evidence="7">
    <location>
        <begin position="476"/>
        <end position="544"/>
    </location>
</feature>
<dbReference type="GeneID" id="25988974"/>
<dbReference type="VEuPathDB" id="FungiDB:A1Q1_05462"/>
<dbReference type="GO" id="GO:0006351">
    <property type="term" value="P:DNA-templated transcription"/>
    <property type="evidence" value="ECO:0007669"/>
    <property type="project" value="InterPro"/>
</dbReference>
<dbReference type="Pfam" id="PF04082">
    <property type="entry name" value="Fungal_trans"/>
    <property type="match status" value="1"/>
</dbReference>
<accession>J6FAM5</accession>
<reference evidence="10 11" key="1">
    <citation type="journal article" date="2012" name="Eukaryot. Cell">
        <title>Draft genome sequence of CBS 2479, the standard type strain of Trichosporon asahii.</title>
        <authorList>
            <person name="Yang R.Y."/>
            <person name="Li H.T."/>
            <person name="Zhu H."/>
            <person name="Zhou G.P."/>
            <person name="Wang M."/>
            <person name="Wang L."/>
        </authorList>
    </citation>
    <scope>NUCLEOTIDE SEQUENCE [LARGE SCALE GENOMIC DNA]</scope>
    <source>
        <strain evidence="11">ATCC 90039 / CBS 2479 / JCM 2466 / KCTC 7840 / NCYC 2677 / UAMH 7654</strain>
    </source>
</reference>
<keyword evidence="2" id="KW-0862">Zinc</keyword>
<evidence type="ECO:0000256" key="3">
    <source>
        <dbReference type="ARBA" id="ARBA00023015"/>
    </source>
</evidence>
<dbReference type="PANTHER" id="PTHR31313">
    <property type="entry name" value="TY1 ENHANCER ACTIVATOR"/>
    <property type="match status" value="1"/>
</dbReference>
<keyword evidence="4" id="KW-0238">DNA-binding</keyword>
<feature type="chain" id="PRO_5003788168" description="Xylanolytic transcriptional activator regulatory domain-containing protein" evidence="8">
    <location>
        <begin position="30"/>
        <end position="565"/>
    </location>
</feature>
<evidence type="ECO:0000256" key="7">
    <source>
        <dbReference type="SAM" id="MobiDB-lite"/>
    </source>
</evidence>
<dbReference type="KEGG" id="tasa:A1Q1_05462"/>
<evidence type="ECO:0000256" key="5">
    <source>
        <dbReference type="ARBA" id="ARBA00023163"/>
    </source>
</evidence>
<evidence type="ECO:0000313" key="11">
    <source>
        <dbReference type="Proteomes" id="UP000002748"/>
    </source>
</evidence>
<evidence type="ECO:0000256" key="2">
    <source>
        <dbReference type="ARBA" id="ARBA00022833"/>
    </source>
</evidence>
<evidence type="ECO:0000256" key="6">
    <source>
        <dbReference type="ARBA" id="ARBA00023242"/>
    </source>
</evidence>
<evidence type="ECO:0000313" key="10">
    <source>
        <dbReference type="EMBL" id="EJT52252.1"/>
    </source>
</evidence>
<organism evidence="10 11">
    <name type="scientific">Trichosporon asahii var. asahii (strain ATCC 90039 / CBS 2479 / JCM 2466 / KCTC 7840 / NBRC 103889/ NCYC 2677 / UAMH 7654)</name>
    <name type="common">Yeast</name>
    <dbReference type="NCBI Taxonomy" id="1186058"/>
    <lineage>
        <taxon>Eukaryota</taxon>
        <taxon>Fungi</taxon>
        <taxon>Dikarya</taxon>
        <taxon>Basidiomycota</taxon>
        <taxon>Agaricomycotina</taxon>
        <taxon>Tremellomycetes</taxon>
        <taxon>Trichosporonales</taxon>
        <taxon>Trichosporonaceae</taxon>
        <taxon>Trichosporon</taxon>
    </lineage>
</organism>
<keyword evidence="1" id="KW-0479">Metal-binding</keyword>
<protein>
    <recommendedName>
        <fullName evidence="9">Xylanolytic transcriptional activator regulatory domain-containing protein</fullName>
    </recommendedName>
</protein>
<dbReference type="InterPro" id="IPR051615">
    <property type="entry name" value="Transcr_Regulatory_Elem"/>
</dbReference>
<dbReference type="SMART" id="SM00906">
    <property type="entry name" value="Fungal_trans"/>
    <property type="match status" value="1"/>
</dbReference>
<dbReference type="Proteomes" id="UP000002748">
    <property type="component" value="Unassembled WGS sequence"/>
</dbReference>
<keyword evidence="3" id="KW-0805">Transcription regulation</keyword>
<comment type="caution">
    <text evidence="10">The sequence shown here is derived from an EMBL/GenBank/DDBJ whole genome shotgun (WGS) entry which is preliminary data.</text>
</comment>
<feature type="signal peptide" evidence="8">
    <location>
        <begin position="1"/>
        <end position="29"/>
    </location>
</feature>
<gene>
    <name evidence="10" type="ORF">A1Q1_05462</name>
</gene>
<proteinExistence type="predicted"/>
<dbReference type="RefSeq" id="XP_014183575.1">
    <property type="nucleotide sequence ID" value="XM_014328100.1"/>
</dbReference>
<evidence type="ECO:0000259" key="9">
    <source>
        <dbReference type="SMART" id="SM00906"/>
    </source>
</evidence>
<dbReference type="OrthoDB" id="2123952at2759"/>
<dbReference type="PANTHER" id="PTHR31313:SF78">
    <property type="entry name" value="TRANSCRIPTION FACTOR DOMAIN-CONTAINING PROTEIN"/>
    <property type="match status" value="1"/>
</dbReference>
<dbReference type="HOGENOM" id="CLU_494478_0_0_1"/>
<evidence type="ECO:0000256" key="4">
    <source>
        <dbReference type="ARBA" id="ARBA00023125"/>
    </source>
</evidence>
<dbReference type="AlphaFoldDB" id="J6FAM5"/>
<feature type="compositionally biased region" description="Basic and acidic residues" evidence="7">
    <location>
        <begin position="392"/>
        <end position="405"/>
    </location>
</feature>
<keyword evidence="6" id="KW-0539">Nucleus</keyword>
<feature type="compositionally biased region" description="Low complexity" evidence="7">
    <location>
        <begin position="447"/>
        <end position="459"/>
    </location>
</feature>
<evidence type="ECO:0000256" key="8">
    <source>
        <dbReference type="SAM" id="SignalP"/>
    </source>
</evidence>
<dbReference type="GO" id="GO:0008270">
    <property type="term" value="F:zinc ion binding"/>
    <property type="evidence" value="ECO:0007669"/>
    <property type="project" value="InterPro"/>
</dbReference>
<keyword evidence="5" id="KW-0804">Transcription</keyword>
<name>J6FAM5_TRIAS</name>
<dbReference type="GO" id="GO:0003677">
    <property type="term" value="F:DNA binding"/>
    <property type="evidence" value="ECO:0007669"/>
    <property type="project" value="UniProtKB-KW"/>
</dbReference>
<feature type="domain" description="Xylanolytic transcriptional activator regulatory" evidence="9">
    <location>
        <begin position="74"/>
        <end position="146"/>
    </location>
</feature>
<feature type="compositionally biased region" description="Pro residues" evidence="7">
    <location>
        <begin position="150"/>
        <end position="163"/>
    </location>
</feature>
<dbReference type="EMBL" id="ALBS01000030">
    <property type="protein sequence ID" value="EJT52252.1"/>
    <property type="molecule type" value="Genomic_DNA"/>
</dbReference>
<dbReference type="InterPro" id="IPR007219">
    <property type="entry name" value="XnlR_reg_dom"/>
</dbReference>
<feature type="region of interest" description="Disordered" evidence="7">
    <location>
        <begin position="138"/>
        <end position="164"/>
    </location>
</feature>
<evidence type="ECO:0000256" key="1">
    <source>
        <dbReference type="ARBA" id="ARBA00022723"/>
    </source>
</evidence>
<dbReference type="CDD" id="cd12148">
    <property type="entry name" value="fungal_TF_MHR"/>
    <property type="match status" value="1"/>
</dbReference>
<keyword evidence="8" id="KW-0732">Signal</keyword>